<dbReference type="AlphaFoldDB" id="A0A0N8ES06"/>
<evidence type="ECO:0000313" key="1">
    <source>
        <dbReference type="EMBL" id="JAN95117.1"/>
    </source>
</evidence>
<proteinExistence type="evidence at transcript level"/>
<keyword evidence="1" id="KW-0695">RNA-directed DNA polymerase</keyword>
<dbReference type="GO" id="GO:0003964">
    <property type="term" value="F:RNA-directed DNA polymerase activity"/>
    <property type="evidence" value="ECO:0007669"/>
    <property type="project" value="UniProtKB-KW"/>
</dbReference>
<keyword evidence="1" id="KW-0548">Nucleotidyltransferase</keyword>
<keyword evidence="1" id="KW-0808">Transferase</keyword>
<protein>
    <submittedName>
        <fullName evidence="1">Putative reverse transcriptase</fullName>
    </submittedName>
</protein>
<dbReference type="EMBL" id="GDUN01000802">
    <property type="protein sequence ID" value="JAN95117.1"/>
    <property type="molecule type" value="mRNA"/>
</dbReference>
<organism evidence="1">
    <name type="scientific">Aedes aegypti</name>
    <name type="common">Yellowfever mosquito</name>
    <name type="synonym">Culex aegypti</name>
    <dbReference type="NCBI Taxonomy" id="7159"/>
    <lineage>
        <taxon>Eukaryota</taxon>
        <taxon>Metazoa</taxon>
        <taxon>Ecdysozoa</taxon>
        <taxon>Arthropoda</taxon>
        <taxon>Hexapoda</taxon>
        <taxon>Insecta</taxon>
        <taxon>Pterygota</taxon>
        <taxon>Neoptera</taxon>
        <taxon>Endopterygota</taxon>
        <taxon>Diptera</taxon>
        <taxon>Nematocera</taxon>
        <taxon>Culicoidea</taxon>
        <taxon>Culicidae</taxon>
        <taxon>Culicinae</taxon>
        <taxon>Aedini</taxon>
        <taxon>Aedes</taxon>
        <taxon>Stegomyia</taxon>
    </lineage>
</organism>
<name>A0A0N8ES06_AEDAE</name>
<reference evidence="1" key="1">
    <citation type="journal article" date="2016" name="PLoS ONE">
        <title>A Deep Insight into the Sialome of Male and Female Aedes aegypti Mosquitoes.</title>
        <authorList>
            <person name="Ribeiro J.M."/>
            <person name="Martin-Martin I."/>
            <person name="Arca B."/>
            <person name="Calvo E."/>
        </authorList>
    </citation>
    <scope>NUCLEOTIDE SEQUENCE</scope>
    <source>
        <strain evidence="1">Liverpool</strain>
        <tissue evidence="1">Salivary glands</tissue>
    </source>
</reference>
<accession>A0A0N8ES06</accession>
<sequence length="389" mass="45626">MILFVLYIEPLLCKLNDSISGVLIYDKFIKTIAYADYINIFIRNDVEFDLLVQILRSFESFGKIKMNTSKSAYMRINKCVLGPQQIPEVNHLKILGIEFSSKISLIINSNYDRIIQSVKRMLQVHSVRNLNLWEKSWLINSFVLSKFWYLAQVFPPEKKHIAEIKCCVGQFLWKGFIFKTNREQLYLDYDQGGLRLVDPETKTKSLFIKNAIDWENNDTSEEYIIHKLKPQNLPLAVKELIVEIRKIKDMPNITTTALIYRHYISQKNIVPAVKIEYPMIRWEIVWRNLNFNFICSDDKATCFAFWNNIISNKEKLVAYNIGRIESSACDQCSRSDNNVHRLEQCPPAQIISNWTKTTILKHCEIRLQNLEDILHYEIDNSKKNENAAL</sequence>